<proteinExistence type="predicted"/>
<sequence length="93" mass="10235">MSDSSYCLAANLFTYSATDLSSIENFVFPAFLRELAIEFILEAIATNSAPLTIDSLKFSLILVISAFDAYPFFRFSITFPYFATLSGLAAIHA</sequence>
<accession>A0A645CYI5</accession>
<protein>
    <submittedName>
        <fullName evidence="1">Uncharacterized protein</fullName>
    </submittedName>
</protein>
<dbReference type="EMBL" id="VSSQ01030946">
    <property type="protein sequence ID" value="MPM81652.1"/>
    <property type="molecule type" value="Genomic_DNA"/>
</dbReference>
<evidence type="ECO:0000313" key="1">
    <source>
        <dbReference type="EMBL" id="MPM81652.1"/>
    </source>
</evidence>
<organism evidence="1">
    <name type="scientific">bioreactor metagenome</name>
    <dbReference type="NCBI Taxonomy" id="1076179"/>
    <lineage>
        <taxon>unclassified sequences</taxon>
        <taxon>metagenomes</taxon>
        <taxon>ecological metagenomes</taxon>
    </lineage>
</organism>
<dbReference type="AlphaFoldDB" id="A0A645CYI5"/>
<comment type="caution">
    <text evidence="1">The sequence shown here is derived from an EMBL/GenBank/DDBJ whole genome shotgun (WGS) entry which is preliminary data.</text>
</comment>
<name>A0A645CYI5_9ZZZZ</name>
<gene>
    <name evidence="1" type="ORF">SDC9_128709</name>
</gene>
<reference evidence="1" key="1">
    <citation type="submission" date="2019-08" db="EMBL/GenBank/DDBJ databases">
        <authorList>
            <person name="Kucharzyk K."/>
            <person name="Murdoch R.W."/>
            <person name="Higgins S."/>
            <person name="Loffler F."/>
        </authorList>
    </citation>
    <scope>NUCLEOTIDE SEQUENCE</scope>
</reference>